<dbReference type="HOGENOM" id="CLU_2031113_0_0_1"/>
<dbReference type="STRING" id="905079.L1K4L3"/>
<reference evidence="2" key="3">
    <citation type="submission" date="2016-03" db="UniProtKB">
        <authorList>
            <consortium name="EnsemblProtists"/>
        </authorList>
    </citation>
    <scope>IDENTIFICATION</scope>
</reference>
<dbReference type="EMBL" id="JH992965">
    <property type="protein sequence ID" value="EKX55268.1"/>
    <property type="molecule type" value="Genomic_DNA"/>
</dbReference>
<name>L1K4L3_GUITC</name>
<evidence type="ECO:0000313" key="3">
    <source>
        <dbReference type="Proteomes" id="UP000011087"/>
    </source>
</evidence>
<dbReference type="AlphaFoldDB" id="L1K4L3"/>
<keyword evidence="3" id="KW-1185">Reference proteome</keyword>
<accession>L1K4L3</accession>
<protein>
    <recommendedName>
        <fullName evidence="4">OsmC-like protein</fullName>
    </recommendedName>
</protein>
<dbReference type="Proteomes" id="UP000011087">
    <property type="component" value="Unassembled WGS sequence"/>
</dbReference>
<dbReference type="EnsemblProtists" id="EKX55268">
    <property type="protein sequence ID" value="EKX55268"/>
    <property type="gene ID" value="GUITHDRAFT_99049"/>
</dbReference>
<reference evidence="1 3" key="1">
    <citation type="journal article" date="2012" name="Nature">
        <title>Algal genomes reveal evolutionary mosaicism and the fate of nucleomorphs.</title>
        <authorList>
            <consortium name="DOE Joint Genome Institute"/>
            <person name="Curtis B.A."/>
            <person name="Tanifuji G."/>
            <person name="Burki F."/>
            <person name="Gruber A."/>
            <person name="Irimia M."/>
            <person name="Maruyama S."/>
            <person name="Arias M.C."/>
            <person name="Ball S.G."/>
            <person name="Gile G.H."/>
            <person name="Hirakawa Y."/>
            <person name="Hopkins J.F."/>
            <person name="Kuo A."/>
            <person name="Rensing S.A."/>
            <person name="Schmutz J."/>
            <person name="Symeonidi A."/>
            <person name="Elias M."/>
            <person name="Eveleigh R.J."/>
            <person name="Herman E.K."/>
            <person name="Klute M.J."/>
            <person name="Nakayama T."/>
            <person name="Obornik M."/>
            <person name="Reyes-Prieto A."/>
            <person name="Armbrust E.V."/>
            <person name="Aves S.J."/>
            <person name="Beiko R.G."/>
            <person name="Coutinho P."/>
            <person name="Dacks J.B."/>
            <person name="Durnford D.G."/>
            <person name="Fast N.M."/>
            <person name="Green B.R."/>
            <person name="Grisdale C.J."/>
            <person name="Hempel F."/>
            <person name="Henrissat B."/>
            <person name="Hoppner M.P."/>
            <person name="Ishida K."/>
            <person name="Kim E."/>
            <person name="Koreny L."/>
            <person name="Kroth P.G."/>
            <person name="Liu Y."/>
            <person name="Malik S.B."/>
            <person name="Maier U.G."/>
            <person name="McRose D."/>
            <person name="Mock T."/>
            <person name="Neilson J.A."/>
            <person name="Onodera N.T."/>
            <person name="Poole A.M."/>
            <person name="Pritham E.J."/>
            <person name="Richards T.A."/>
            <person name="Rocap G."/>
            <person name="Roy S.W."/>
            <person name="Sarai C."/>
            <person name="Schaack S."/>
            <person name="Shirato S."/>
            <person name="Slamovits C.H."/>
            <person name="Spencer D.F."/>
            <person name="Suzuki S."/>
            <person name="Worden A.Z."/>
            <person name="Zauner S."/>
            <person name="Barry K."/>
            <person name="Bell C."/>
            <person name="Bharti A.K."/>
            <person name="Crow J.A."/>
            <person name="Grimwood J."/>
            <person name="Kramer R."/>
            <person name="Lindquist E."/>
            <person name="Lucas S."/>
            <person name="Salamov A."/>
            <person name="McFadden G.I."/>
            <person name="Lane C.E."/>
            <person name="Keeling P.J."/>
            <person name="Gray M.W."/>
            <person name="Grigoriev I.V."/>
            <person name="Archibald J.M."/>
        </authorList>
    </citation>
    <scope>NUCLEOTIDE SEQUENCE</scope>
    <source>
        <strain evidence="1 3">CCMP2712</strain>
    </source>
</reference>
<proteinExistence type="predicted"/>
<dbReference type="Pfam" id="PF02566">
    <property type="entry name" value="OsmC"/>
    <property type="match status" value="1"/>
</dbReference>
<dbReference type="SUPFAM" id="SSF82784">
    <property type="entry name" value="OsmC-like"/>
    <property type="match status" value="1"/>
</dbReference>
<gene>
    <name evidence="1" type="ORF">GUITHDRAFT_99049</name>
</gene>
<reference evidence="3" key="2">
    <citation type="submission" date="2012-11" db="EMBL/GenBank/DDBJ databases">
        <authorList>
            <person name="Kuo A."/>
            <person name="Curtis B.A."/>
            <person name="Tanifuji G."/>
            <person name="Burki F."/>
            <person name="Gruber A."/>
            <person name="Irimia M."/>
            <person name="Maruyama S."/>
            <person name="Arias M.C."/>
            <person name="Ball S.G."/>
            <person name="Gile G.H."/>
            <person name="Hirakawa Y."/>
            <person name="Hopkins J.F."/>
            <person name="Rensing S.A."/>
            <person name="Schmutz J."/>
            <person name="Symeonidi A."/>
            <person name="Elias M."/>
            <person name="Eveleigh R.J."/>
            <person name="Herman E.K."/>
            <person name="Klute M.J."/>
            <person name="Nakayama T."/>
            <person name="Obornik M."/>
            <person name="Reyes-Prieto A."/>
            <person name="Armbrust E.V."/>
            <person name="Aves S.J."/>
            <person name="Beiko R.G."/>
            <person name="Coutinho P."/>
            <person name="Dacks J.B."/>
            <person name="Durnford D.G."/>
            <person name="Fast N.M."/>
            <person name="Green B.R."/>
            <person name="Grisdale C."/>
            <person name="Hempe F."/>
            <person name="Henrissat B."/>
            <person name="Hoppner M.P."/>
            <person name="Ishida K.-I."/>
            <person name="Kim E."/>
            <person name="Koreny L."/>
            <person name="Kroth P.G."/>
            <person name="Liu Y."/>
            <person name="Malik S.-B."/>
            <person name="Maier U.G."/>
            <person name="McRose D."/>
            <person name="Mock T."/>
            <person name="Neilson J.A."/>
            <person name="Onodera N.T."/>
            <person name="Poole A.M."/>
            <person name="Pritham E.J."/>
            <person name="Richards T.A."/>
            <person name="Rocap G."/>
            <person name="Roy S.W."/>
            <person name="Sarai C."/>
            <person name="Schaack S."/>
            <person name="Shirato S."/>
            <person name="Slamovits C.H."/>
            <person name="Spencer D.F."/>
            <person name="Suzuki S."/>
            <person name="Worden A.Z."/>
            <person name="Zauner S."/>
            <person name="Barry K."/>
            <person name="Bell C."/>
            <person name="Bharti A.K."/>
            <person name="Crow J.A."/>
            <person name="Grimwood J."/>
            <person name="Kramer R."/>
            <person name="Lindquist E."/>
            <person name="Lucas S."/>
            <person name="Salamov A."/>
            <person name="McFadden G.I."/>
            <person name="Lane C.E."/>
            <person name="Keeling P.J."/>
            <person name="Gray M.W."/>
            <person name="Grigoriev I.V."/>
            <person name="Archibald J.M."/>
        </authorList>
    </citation>
    <scope>NUCLEOTIDE SEQUENCE</scope>
    <source>
        <strain evidence="3">CCMP2712</strain>
    </source>
</reference>
<dbReference type="KEGG" id="gtt:GUITHDRAFT_99049"/>
<dbReference type="Gene3D" id="3.30.300.20">
    <property type="match status" value="1"/>
</dbReference>
<dbReference type="GeneID" id="17311940"/>
<dbReference type="InterPro" id="IPR003718">
    <property type="entry name" value="OsmC/Ohr_fam"/>
</dbReference>
<evidence type="ECO:0000313" key="2">
    <source>
        <dbReference type="EnsemblProtists" id="EKX55268"/>
    </source>
</evidence>
<dbReference type="InterPro" id="IPR036102">
    <property type="entry name" value="OsmC/Ohrsf"/>
</dbReference>
<dbReference type="PANTHER" id="PTHR39624:SF2">
    <property type="entry name" value="OSMC-LIKE PROTEIN"/>
    <property type="match status" value="1"/>
</dbReference>
<evidence type="ECO:0008006" key="4">
    <source>
        <dbReference type="Google" id="ProtNLM"/>
    </source>
</evidence>
<sequence>MPHDDGKSPRTSPSPKDLVMAGLAACTSMTLQTRARTMIESGKMERGSFKRIDVHAYDSTPQGKHMPTRVNLKICVTGSLSAAQRRQLLAAADMCPVKQMLKGKVEEGIEVEVVVEEETGTS</sequence>
<dbReference type="RefSeq" id="XP_005842248.1">
    <property type="nucleotide sequence ID" value="XM_005842191.1"/>
</dbReference>
<dbReference type="OrthoDB" id="10249433at2759"/>
<dbReference type="PANTHER" id="PTHR39624">
    <property type="entry name" value="PROTEIN INVOLVED IN RIMO-MEDIATED BETA-METHYLTHIOLATION OF RIBOSOMAL PROTEIN S12 YCAO"/>
    <property type="match status" value="1"/>
</dbReference>
<dbReference type="InterPro" id="IPR015946">
    <property type="entry name" value="KH_dom-like_a/b"/>
</dbReference>
<dbReference type="PaxDb" id="55529-EKX55268"/>
<evidence type="ECO:0000313" key="1">
    <source>
        <dbReference type="EMBL" id="EKX55268.1"/>
    </source>
</evidence>
<organism evidence="1">
    <name type="scientific">Guillardia theta (strain CCMP2712)</name>
    <name type="common">Cryptophyte</name>
    <dbReference type="NCBI Taxonomy" id="905079"/>
    <lineage>
        <taxon>Eukaryota</taxon>
        <taxon>Cryptophyceae</taxon>
        <taxon>Pyrenomonadales</taxon>
        <taxon>Geminigeraceae</taxon>
        <taxon>Guillardia</taxon>
    </lineage>
</organism>